<name>A0A6B0US05_IXORI</name>
<reference evidence="1" key="1">
    <citation type="submission" date="2019-12" db="EMBL/GenBank/DDBJ databases">
        <title>An insight into the sialome of adult female Ixodes ricinus ticks feeding for 6 days.</title>
        <authorList>
            <person name="Perner J."/>
            <person name="Ribeiro J.M.C."/>
        </authorList>
    </citation>
    <scope>NUCLEOTIDE SEQUENCE</scope>
    <source>
        <strain evidence="1">Semi-engorged</strain>
        <tissue evidence="1">Salivary glands</tissue>
    </source>
</reference>
<dbReference type="EMBL" id="GIFC01010393">
    <property type="protein sequence ID" value="MXU92476.1"/>
    <property type="molecule type" value="Transcribed_RNA"/>
</dbReference>
<protein>
    <submittedName>
        <fullName evidence="1">Putative secreted protein</fullName>
    </submittedName>
</protein>
<dbReference type="AlphaFoldDB" id="A0A6B0US05"/>
<evidence type="ECO:0000313" key="1">
    <source>
        <dbReference type="EMBL" id="MXU92476.1"/>
    </source>
</evidence>
<proteinExistence type="predicted"/>
<sequence length="133" mass="14335">MIGPGHLFLVFTCAQTRVCRGPPKKRVPAVGHTYSINFSHIFENACCAFGHAGCQLRWANRNRDQWDFKMLCAALGLLGCHAGCQPPAAPPGKTRQRRTTHELAAHTPGFETCLSSASARSADYGGFVCVACA</sequence>
<organism evidence="1">
    <name type="scientific">Ixodes ricinus</name>
    <name type="common">Common tick</name>
    <name type="synonym">Acarus ricinus</name>
    <dbReference type="NCBI Taxonomy" id="34613"/>
    <lineage>
        <taxon>Eukaryota</taxon>
        <taxon>Metazoa</taxon>
        <taxon>Ecdysozoa</taxon>
        <taxon>Arthropoda</taxon>
        <taxon>Chelicerata</taxon>
        <taxon>Arachnida</taxon>
        <taxon>Acari</taxon>
        <taxon>Parasitiformes</taxon>
        <taxon>Ixodida</taxon>
        <taxon>Ixodoidea</taxon>
        <taxon>Ixodidae</taxon>
        <taxon>Ixodinae</taxon>
        <taxon>Ixodes</taxon>
    </lineage>
</organism>
<accession>A0A6B0US05</accession>